<dbReference type="SUPFAM" id="SSF50729">
    <property type="entry name" value="PH domain-like"/>
    <property type="match status" value="1"/>
</dbReference>
<evidence type="ECO:0000313" key="4">
    <source>
        <dbReference type="EMBL" id="OQR80055.1"/>
    </source>
</evidence>
<dbReference type="GO" id="GO:0007411">
    <property type="term" value="P:axon guidance"/>
    <property type="evidence" value="ECO:0007669"/>
    <property type="project" value="TreeGrafter"/>
</dbReference>
<dbReference type="PANTHER" id="PTHR22826">
    <property type="entry name" value="RHO GUANINE EXCHANGE FACTOR-RELATED"/>
    <property type="match status" value="1"/>
</dbReference>
<dbReference type="InterPro" id="IPR035899">
    <property type="entry name" value="DBL_dom_sf"/>
</dbReference>
<evidence type="ECO:0000259" key="3">
    <source>
        <dbReference type="PROSITE" id="PS50010"/>
    </source>
</evidence>
<dbReference type="InParanoid" id="A0A1V9Y2Y0"/>
<dbReference type="AlphaFoldDB" id="A0A1V9Y2Y0"/>
<keyword evidence="5" id="KW-1185">Reference proteome</keyword>
<dbReference type="InterPro" id="IPR051336">
    <property type="entry name" value="RhoGEF_Guanine_NuclExch_SF"/>
</dbReference>
<dbReference type="InterPro" id="IPR011993">
    <property type="entry name" value="PH-like_dom_sf"/>
</dbReference>
<accession>A0A1V9Y2Y0</accession>
<protein>
    <submittedName>
        <fullName evidence="4">Triple functional domain protein-like</fullName>
    </submittedName>
</protein>
<dbReference type="EMBL" id="MNPL01000407">
    <property type="protein sequence ID" value="OQR80055.1"/>
    <property type="molecule type" value="Genomic_DNA"/>
</dbReference>
<dbReference type="Pfam" id="PF22697">
    <property type="entry name" value="SOS1_NGEF_PH"/>
    <property type="match status" value="1"/>
</dbReference>
<dbReference type="PANTHER" id="PTHR22826:SF106">
    <property type="entry name" value="TRIO, ISOFORM A"/>
    <property type="match status" value="1"/>
</dbReference>
<dbReference type="InterPro" id="IPR001849">
    <property type="entry name" value="PH_domain"/>
</dbReference>
<reference evidence="4 5" key="1">
    <citation type="journal article" date="2017" name="Gigascience">
        <title>Draft genome of the honey bee ectoparasitic mite, Tropilaelaps mercedesae, is shaped by the parasitic life history.</title>
        <authorList>
            <person name="Dong X."/>
            <person name="Armstrong S.D."/>
            <person name="Xia D."/>
            <person name="Makepeace B.L."/>
            <person name="Darby A.C."/>
            <person name="Kadowaki T."/>
        </authorList>
    </citation>
    <scope>NUCLEOTIDE SEQUENCE [LARGE SCALE GENOMIC DNA]</scope>
    <source>
        <strain evidence="4">Wuxi-XJTLU</strain>
    </source>
</reference>
<proteinExistence type="predicted"/>
<dbReference type="Pfam" id="PF00621">
    <property type="entry name" value="RhoGEF"/>
    <property type="match status" value="1"/>
</dbReference>
<organism evidence="4 5">
    <name type="scientific">Tropilaelaps mercedesae</name>
    <dbReference type="NCBI Taxonomy" id="418985"/>
    <lineage>
        <taxon>Eukaryota</taxon>
        <taxon>Metazoa</taxon>
        <taxon>Ecdysozoa</taxon>
        <taxon>Arthropoda</taxon>
        <taxon>Chelicerata</taxon>
        <taxon>Arachnida</taxon>
        <taxon>Acari</taxon>
        <taxon>Parasitiformes</taxon>
        <taxon>Mesostigmata</taxon>
        <taxon>Gamasina</taxon>
        <taxon>Dermanyssoidea</taxon>
        <taxon>Laelapidae</taxon>
        <taxon>Tropilaelaps</taxon>
    </lineage>
</organism>
<keyword evidence="1" id="KW-0344">Guanine-nucleotide releasing factor</keyword>
<dbReference type="PROSITE" id="PS50010">
    <property type="entry name" value="DH_2"/>
    <property type="match status" value="1"/>
</dbReference>
<dbReference type="PROSITE" id="PS50003">
    <property type="entry name" value="PH_DOMAIN"/>
    <property type="match status" value="1"/>
</dbReference>
<dbReference type="SMART" id="SM00233">
    <property type="entry name" value="PH"/>
    <property type="match status" value="1"/>
</dbReference>
<dbReference type="GO" id="GO:0019898">
    <property type="term" value="C:extrinsic component of membrane"/>
    <property type="evidence" value="ECO:0007669"/>
    <property type="project" value="TreeGrafter"/>
</dbReference>
<evidence type="ECO:0000313" key="5">
    <source>
        <dbReference type="Proteomes" id="UP000192247"/>
    </source>
</evidence>
<dbReference type="InterPro" id="IPR055251">
    <property type="entry name" value="SOS1_NGEF_PH"/>
</dbReference>
<feature type="domain" description="PH" evidence="2">
    <location>
        <begin position="108"/>
        <end position="227"/>
    </location>
</feature>
<dbReference type="GO" id="GO:0005085">
    <property type="term" value="F:guanyl-nucleotide exchange factor activity"/>
    <property type="evidence" value="ECO:0007669"/>
    <property type="project" value="UniProtKB-KW"/>
</dbReference>
<sequence>MYEIYCREKPKSEFIVSKYIDTFEKLRQHLGHKLQLADLLIKPVQRIMMYQLLLKNILKYTEKAKLMSEADELRKAVHVMNVVPKKANDMMRLGRLQGFDGRISDQGELLQQGKLAVSYTTYASACTNLSAILATATKPKERQIFLFEKMLIVSKVIRAKSEFWMPWFTFKSQFPVNWMSLHNDLSHPLKFCIMCVNPRQKGLAWVFQAASSNDREEWLQRIRSVLQSQNDLLSALECPISYHRET</sequence>
<comment type="caution">
    <text evidence="4">The sequence shown here is derived from an EMBL/GenBank/DDBJ whole genome shotgun (WGS) entry which is preliminary data.</text>
</comment>
<feature type="domain" description="DH" evidence="3">
    <location>
        <begin position="1"/>
        <end position="90"/>
    </location>
</feature>
<evidence type="ECO:0000259" key="2">
    <source>
        <dbReference type="PROSITE" id="PS50003"/>
    </source>
</evidence>
<dbReference type="STRING" id="418985.A0A1V9Y2Y0"/>
<dbReference type="Proteomes" id="UP000192247">
    <property type="component" value="Unassembled WGS sequence"/>
</dbReference>
<dbReference type="Gene3D" id="1.20.900.10">
    <property type="entry name" value="Dbl homology (DH) domain"/>
    <property type="match status" value="1"/>
</dbReference>
<dbReference type="Gene3D" id="2.30.29.30">
    <property type="entry name" value="Pleckstrin-homology domain (PH domain)/Phosphotyrosine-binding domain (PTB)"/>
    <property type="match status" value="1"/>
</dbReference>
<name>A0A1V9Y2Y0_9ACAR</name>
<dbReference type="GO" id="GO:0005737">
    <property type="term" value="C:cytoplasm"/>
    <property type="evidence" value="ECO:0007669"/>
    <property type="project" value="TreeGrafter"/>
</dbReference>
<dbReference type="SUPFAM" id="SSF48065">
    <property type="entry name" value="DBL homology domain (DH-domain)"/>
    <property type="match status" value="1"/>
</dbReference>
<dbReference type="OrthoDB" id="10256089at2759"/>
<evidence type="ECO:0000256" key="1">
    <source>
        <dbReference type="ARBA" id="ARBA00022658"/>
    </source>
</evidence>
<gene>
    <name evidence="4" type="ORF">BIW11_00058</name>
</gene>
<dbReference type="InterPro" id="IPR000219">
    <property type="entry name" value="DH_dom"/>
</dbReference>